<proteinExistence type="predicted"/>
<dbReference type="Proteomes" id="UP000275530">
    <property type="component" value="Unassembled WGS sequence"/>
</dbReference>
<dbReference type="RefSeq" id="WP_064982813.1">
    <property type="nucleotide sequence ID" value="NZ_CP033507.1"/>
</dbReference>
<dbReference type="EMBL" id="QZXA01000009">
    <property type="protein sequence ID" value="RJT31246.1"/>
    <property type="molecule type" value="Genomic_DNA"/>
</dbReference>
<evidence type="ECO:0000313" key="2">
    <source>
        <dbReference type="Proteomes" id="UP000275530"/>
    </source>
</evidence>
<gene>
    <name evidence="1" type="ORF">D3242_23670</name>
</gene>
<reference evidence="1 2" key="1">
    <citation type="submission" date="2018-09" db="EMBL/GenBank/DDBJ databases">
        <title>Mesorhizobium carmichaelinearum sp. nov. isolated from Carmichaelinea spp. root nodules in New Zealand.</title>
        <authorList>
            <person name="De Meyer S.E."/>
        </authorList>
    </citation>
    <scope>NUCLEOTIDE SEQUENCE [LARGE SCALE GENOMIC DNA]</scope>
    <source>
        <strain evidence="1 2">LMG 28313</strain>
    </source>
</reference>
<keyword evidence="2" id="KW-1185">Reference proteome</keyword>
<accession>A0A6M7TLR0</accession>
<comment type="caution">
    <text evidence="1">The sequence shown here is derived from an EMBL/GenBank/DDBJ whole genome shotgun (WGS) entry which is preliminary data.</text>
</comment>
<dbReference type="AlphaFoldDB" id="A0A6M7TLR0"/>
<protein>
    <submittedName>
        <fullName evidence="1">Uncharacterized protein</fullName>
    </submittedName>
</protein>
<organism evidence="1 2">
    <name type="scientific">Mesorhizobium jarvisii</name>
    <dbReference type="NCBI Taxonomy" id="1777867"/>
    <lineage>
        <taxon>Bacteria</taxon>
        <taxon>Pseudomonadati</taxon>
        <taxon>Pseudomonadota</taxon>
        <taxon>Alphaproteobacteria</taxon>
        <taxon>Hyphomicrobiales</taxon>
        <taxon>Phyllobacteriaceae</taxon>
        <taxon>Mesorhizobium</taxon>
    </lineage>
</organism>
<evidence type="ECO:0000313" key="1">
    <source>
        <dbReference type="EMBL" id="RJT31246.1"/>
    </source>
</evidence>
<sequence length="71" mass="7717">MMIAAFHHETARGGEVYRAARFALLTLRIIQGIKRTDAAAEKVERMLTKLAKASALDEPAGIGSLDPRRPG</sequence>
<name>A0A6M7TLR0_9HYPH</name>